<gene>
    <name evidence="2" type="ORF">J5U21_01734</name>
    <name evidence="3" type="ORF">J5U22_01612</name>
</gene>
<dbReference type="Proteomes" id="UP000693941">
    <property type="component" value="Chromosome"/>
</dbReference>
<accession>A0A8F5C149</accession>
<dbReference type="AlphaFoldDB" id="A0A8F5C149"/>
<name>A0A8F5C149_9CREN</name>
<keyword evidence="1" id="KW-0472">Membrane</keyword>
<keyword evidence="4" id="KW-1185">Reference proteome</keyword>
<evidence type="ECO:0000313" key="4">
    <source>
        <dbReference type="Proteomes" id="UP000694036"/>
    </source>
</evidence>
<dbReference type="EMBL" id="CP077713">
    <property type="protein sequence ID" value="QXJ35065.1"/>
    <property type="molecule type" value="Genomic_DNA"/>
</dbReference>
<protein>
    <submittedName>
        <fullName evidence="3">Uncharacterized protein</fullName>
    </submittedName>
</protein>
<evidence type="ECO:0000256" key="1">
    <source>
        <dbReference type="SAM" id="Phobius"/>
    </source>
</evidence>
<sequence length="107" mass="11810">MKKLIVTTLVIALVLFGVSLYLYSANHPEKTVITIIPPYTVPINATTETMTTQTNMSFIPFEGPIIGSPFTQTSYTPPPSYTNIWPETLAVGIVLLLISVLLLRRKS</sequence>
<dbReference type="Proteomes" id="UP000694036">
    <property type="component" value="Chromosome"/>
</dbReference>
<keyword evidence="1" id="KW-0812">Transmembrane</keyword>
<dbReference type="EMBL" id="CP077715">
    <property type="protein sequence ID" value="QXJ32083.1"/>
    <property type="molecule type" value="Genomic_DNA"/>
</dbReference>
<evidence type="ECO:0000313" key="2">
    <source>
        <dbReference type="EMBL" id="QXJ32083.1"/>
    </source>
</evidence>
<dbReference type="RefSeq" id="WP_218257763.1">
    <property type="nucleotide sequence ID" value="NZ_CP077713.1"/>
</dbReference>
<feature type="transmembrane region" description="Helical" evidence="1">
    <location>
        <begin position="84"/>
        <end position="103"/>
    </location>
</feature>
<organism evidence="3 4">
    <name type="scientific">Saccharolobus shibatae</name>
    <dbReference type="NCBI Taxonomy" id="2286"/>
    <lineage>
        <taxon>Archaea</taxon>
        <taxon>Thermoproteota</taxon>
        <taxon>Thermoprotei</taxon>
        <taxon>Sulfolobales</taxon>
        <taxon>Sulfolobaceae</taxon>
        <taxon>Saccharolobus</taxon>
    </lineage>
</organism>
<evidence type="ECO:0000313" key="3">
    <source>
        <dbReference type="EMBL" id="QXJ35065.1"/>
    </source>
</evidence>
<dbReference type="GeneID" id="65560214"/>
<reference evidence="3 4" key="1">
    <citation type="journal article" date="2021" name="Environ. Microbiol.">
        <title>New insights into the diversity and evolution of the archaeal mobilome from three complete genomes of Saccharolobus shibatae.</title>
        <authorList>
            <person name="Medvedeva S."/>
            <person name="Brandt D."/>
            <person name="Cvirkaite-Krupovic V."/>
            <person name="Liu Y."/>
            <person name="Severinov K."/>
            <person name="Ishino S."/>
            <person name="Ishino Y."/>
            <person name="Prangishvili D."/>
            <person name="Kalinowski J."/>
            <person name="Krupovic M."/>
        </authorList>
    </citation>
    <scope>NUCLEOTIDE SEQUENCE [LARGE SCALE GENOMIC DNA]</scope>
    <source>
        <strain evidence="2">BEU9</strain>
        <strain evidence="3 4">S38A</strain>
    </source>
</reference>
<keyword evidence="1" id="KW-1133">Transmembrane helix</keyword>
<proteinExistence type="predicted"/>